<dbReference type="InterPro" id="IPR050895">
    <property type="entry name" value="XK-related_scramblase"/>
</dbReference>
<dbReference type="OrthoDB" id="6136301at2759"/>
<comment type="similarity">
    <text evidence="2 7">Belongs to the XK family.</text>
</comment>
<keyword evidence="4 7" id="KW-0812">Transmembrane</keyword>
<comment type="subcellular location">
    <subcellularLocation>
        <location evidence="1">Cell membrane</location>
        <topology evidence="1">Multi-pass membrane protein</topology>
    </subcellularLocation>
    <subcellularLocation>
        <location evidence="7">Membrane</location>
        <topology evidence="7">Multi-pass membrane protein</topology>
    </subcellularLocation>
</comment>
<keyword evidence="5 7" id="KW-1133">Transmembrane helix</keyword>
<dbReference type="eggNOG" id="KOG4790">
    <property type="taxonomic scope" value="Eukaryota"/>
</dbReference>
<evidence type="ECO:0000313" key="8">
    <source>
        <dbReference type="EMBL" id="EFX84640.1"/>
    </source>
</evidence>
<dbReference type="GO" id="GO:0005886">
    <property type="term" value="C:plasma membrane"/>
    <property type="evidence" value="ECO:0000318"/>
    <property type="project" value="GO_Central"/>
</dbReference>
<feature type="transmembrane region" description="Helical" evidence="7">
    <location>
        <begin position="169"/>
        <end position="187"/>
    </location>
</feature>
<keyword evidence="9" id="KW-1185">Reference proteome</keyword>
<dbReference type="Proteomes" id="UP000000305">
    <property type="component" value="Unassembled WGS sequence"/>
</dbReference>
<evidence type="ECO:0000256" key="1">
    <source>
        <dbReference type="ARBA" id="ARBA00004651"/>
    </source>
</evidence>
<dbReference type="EMBL" id="GL732534">
    <property type="protein sequence ID" value="EFX84640.1"/>
    <property type="molecule type" value="Genomic_DNA"/>
</dbReference>
<feature type="transmembrane region" description="Helical" evidence="7">
    <location>
        <begin position="199"/>
        <end position="218"/>
    </location>
</feature>
<feature type="transmembrane region" description="Helical" evidence="7">
    <location>
        <begin position="31"/>
        <end position="53"/>
    </location>
</feature>
<organism evidence="8 9">
    <name type="scientific">Daphnia pulex</name>
    <name type="common">Water flea</name>
    <dbReference type="NCBI Taxonomy" id="6669"/>
    <lineage>
        <taxon>Eukaryota</taxon>
        <taxon>Metazoa</taxon>
        <taxon>Ecdysozoa</taxon>
        <taxon>Arthropoda</taxon>
        <taxon>Crustacea</taxon>
        <taxon>Branchiopoda</taxon>
        <taxon>Diplostraca</taxon>
        <taxon>Cladocera</taxon>
        <taxon>Anomopoda</taxon>
        <taxon>Daphniidae</taxon>
        <taxon>Daphnia</taxon>
    </lineage>
</organism>
<evidence type="ECO:0000256" key="3">
    <source>
        <dbReference type="ARBA" id="ARBA00022475"/>
    </source>
</evidence>
<dbReference type="KEGG" id="dpx:DAPPUDRAFT_194459"/>
<dbReference type="PhylomeDB" id="E9G7H4"/>
<evidence type="ECO:0000256" key="7">
    <source>
        <dbReference type="RuleBase" id="RU910716"/>
    </source>
</evidence>
<dbReference type="GO" id="GO:0070782">
    <property type="term" value="P:phosphatidylserine exposure on apoptotic cell surface"/>
    <property type="evidence" value="ECO:0000318"/>
    <property type="project" value="GO_Central"/>
</dbReference>
<evidence type="ECO:0000313" key="9">
    <source>
        <dbReference type="Proteomes" id="UP000000305"/>
    </source>
</evidence>
<feature type="transmembrane region" description="Helical" evidence="7">
    <location>
        <begin position="140"/>
        <end position="157"/>
    </location>
</feature>
<name>E9G7H4_DAPPU</name>
<dbReference type="Pfam" id="PF09815">
    <property type="entry name" value="XK-related"/>
    <property type="match status" value="1"/>
</dbReference>
<dbReference type="InParanoid" id="E9G7H4"/>
<dbReference type="PANTHER" id="PTHR16024">
    <property type="entry name" value="XK-RELATED PROTEIN"/>
    <property type="match status" value="1"/>
</dbReference>
<dbReference type="HOGENOM" id="CLU_028534_3_1_1"/>
<dbReference type="PANTHER" id="PTHR16024:SF10">
    <property type="entry name" value="XK-RELATED PROTEIN"/>
    <property type="match status" value="1"/>
</dbReference>
<evidence type="ECO:0000256" key="5">
    <source>
        <dbReference type="ARBA" id="ARBA00022989"/>
    </source>
</evidence>
<dbReference type="GO" id="GO:1902742">
    <property type="term" value="P:apoptotic process involved in development"/>
    <property type="evidence" value="ECO:0000318"/>
    <property type="project" value="GO_Central"/>
</dbReference>
<accession>E9G7H4</accession>
<dbReference type="InterPro" id="IPR018629">
    <property type="entry name" value="XK-rel"/>
</dbReference>
<dbReference type="GO" id="GO:0043652">
    <property type="term" value="P:engulfment of apoptotic cell"/>
    <property type="evidence" value="ECO:0000318"/>
    <property type="project" value="GO_Central"/>
</dbReference>
<dbReference type="OMA" id="PESATHW"/>
<sequence>MHSFMQDAPQLILQIYILARRPPQTHSENDYIITVLVQSISSLTSLMSLAWSLTSYQRTLRYAMPDKPQMSVGGSATTFLWHTFQVASRVLALALFASAHKREVFIALGGHWGLMVIWILLQRTNFCGTPDGKRNNCGEFFYNIVVGWVFTFVMINVKATATRVKYSIYYLLMAAENTTMIVLWFLLPESATHWYHLPALIGTFVCFILGLVFMFLYYRHYHPDGKMPNKNQSPKLF</sequence>
<gene>
    <name evidence="8" type="ORF">DAPPUDRAFT_194459</name>
</gene>
<feature type="transmembrane region" description="Helical" evidence="7">
    <location>
        <begin position="104"/>
        <end position="120"/>
    </location>
</feature>
<protein>
    <recommendedName>
        <fullName evidence="7">XK-related protein</fullName>
    </recommendedName>
</protein>
<evidence type="ECO:0000256" key="6">
    <source>
        <dbReference type="ARBA" id="ARBA00023136"/>
    </source>
</evidence>
<keyword evidence="3" id="KW-1003">Cell membrane</keyword>
<keyword evidence="6 7" id="KW-0472">Membrane</keyword>
<proteinExistence type="inferred from homology"/>
<evidence type="ECO:0000256" key="2">
    <source>
        <dbReference type="ARBA" id="ARBA00008789"/>
    </source>
</evidence>
<evidence type="ECO:0000256" key="4">
    <source>
        <dbReference type="ARBA" id="ARBA00022692"/>
    </source>
</evidence>
<reference evidence="8 9" key="1">
    <citation type="journal article" date="2011" name="Science">
        <title>The ecoresponsive genome of Daphnia pulex.</title>
        <authorList>
            <person name="Colbourne J.K."/>
            <person name="Pfrender M.E."/>
            <person name="Gilbert D."/>
            <person name="Thomas W.K."/>
            <person name="Tucker A."/>
            <person name="Oakley T.H."/>
            <person name="Tokishita S."/>
            <person name="Aerts A."/>
            <person name="Arnold G.J."/>
            <person name="Basu M.K."/>
            <person name="Bauer D.J."/>
            <person name="Caceres C.E."/>
            <person name="Carmel L."/>
            <person name="Casola C."/>
            <person name="Choi J.H."/>
            <person name="Detter J.C."/>
            <person name="Dong Q."/>
            <person name="Dusheyko S."/>
            <person name="Eads B.D."/>
            <person name="Frohlich T."/>
            <person name="Geiler-Samerotte K.A."/>
            <person name="Gerlach D."/>
            <person name="Hatcher P."/>
            <person name="Jogdeo S."/>
            <person name="Krijgsveld J."/>
            <person name="Kriventseva E.V."/>
            <person name="Kultz D."/>
            <person name="Laforsch C."/>
            <person name="Lindquist E."/>
            <person name="Lopez J."/>
            <person name="Manak J.R."/>
            <person name="Muller J."/>
            <person name="Pangilinan J."/>
            <person name="Patwardhan R.P."/>
            <person name="Pitluck S."/>
            <person name="Pritham E.J."/>
            <person name="Rechtsteiner A."/>
            <person name="Rho M."/>
            <person name="Rogozin I.B."/>
            <person name="Sakarya O."/>
            <person name="Salamov A."/>
            <person name="Schaack S."/>
            <person name="Shapiro H."/>
            <person name="Shiga Y."/>
            <person name="Skalitzky C."/>
            <person name="Smith Z."/>
            <person name="Souvorov A."/>
            <person name="Sung W."/>
            <person name="Tang Z."/>
            <person name="Tsuchiya D."/>
            <person name="Tu H."/>
            <person name="Vos H."/>
            <person name="Wang M."/>
            <person name="Wolf Y.I."/>
            <person name="Yamagata H."/>
            <person name="Yamada T."/>
            <person name="Ye Y."/>
            <person name="Shaw J.R."/>
            <person name="Andrews J."/>
            <person name="Crease T.J."/>
            <person name="Tang H."/>
            <person name="Lucas S.M."/>
            <person name="Robertson H.M."/>
            <person name="Bork P."/>
            <person name="Koonin E.V."/>
            <person name="Zdobnov E.M."/>
            <person name="Grigoriev I.V."/>
            <person name="Lynch M."/>
            <person name="Boore J.L."/>
        </authorList>
    </citation>
    <scope>NUCLEOTIDE SEQUENCE [LARGE SCALE GENOMIC DNA]</scope>
</reference>
<dbReference type="AlphaFoldDB" id="E9G7H4"/>